<gene>
    <name evidence="4" type="ORF">ACFPET_03865</name>
</gene>
<keyword evidence="2" id="KW-0233">DNA recombination</keyword>
<dbReference type="Proteomes" id="UP001595823">
    <property type="component" value="Unassembled WGS sequence"/>
</dbReference>
<dbReference type="PANTHER" id="PTHR30461:SF2">
    <property type="entry name" value="SERINE RECOMBINASE PINE-RELATED"/>
    <property type="match status" value="1"/>
</dbReference>
<dbReference type="Gene3D" id="3.40.50.1390">
    <property type="entry name" value="Resolvase, N-terminal catalytic domain"/>
    <property type="match status" value="1"/>
</dbReference>
<dbReference type="SMART" id="SM00857">
    <property type="entry name" value="Resolvase"/>
    <property type="match status" value="1"/>
</dbReference>
<dbReference type="InterPro" id="IPR050639">
    <property type="entry name" value="SSR_resolvase"/>
</dbReference>
<comment type="caution">
    <text evidence="4">The sequence shown here is derived from an EMBL/GenBank/DDBJ whole genome shotgun (WGS) entry which is preliminary data.</text>
</comment>
<dbReference type="SUPFAM" id="SSF53041">
    <property type="entry name" value="Resolvase-like"/>
    <property type="match status" value="1"/>
</dbReference>
<dbReference type="EMBL" id="JBHSDK010000003">
    <property type="protein sequence ID" value="MFC4334331.1"/>
    <property type="molecule type" value="Genomic_DNA"/>
</dbReference>
<reference evidence="5" key="1">
    <citation type="journal article" date="2019" name="Int. J. Syst. Evol. Microbiol.">
        <title>The Global Catalogue of Microorganisms (GCM) 10K type strain sequencing project: providing services to taxonomists for standard genome sequencing and annotation.</title>
        <authorList>
            <consortium name="The Broad Institute Genomics Platform"/>
            <consortium name="The Broad Institute Genome Sequencing Center for Infectious Disease"/>
            <person name="Wu L."/>
            <person name="Ma J."/>
        </authorList>
    </citation>
    <scope>NUCLEOTIDE SEQUENCE [LARGE SCALE GENOMIC DNA]</scope>
    <source>
        <strain evidence="5">IBRC-M 10908</strain>
    </source>
</reference>
<evidence type="ECO:0000256" key="1">
    <source>
        <dbReference type="ARBA" id="ARBA00023125"/>
    </source>
</evidence>
<dbReference type="RefSeq" id="WP_380618063.1">
    <property type="nucleotide sequence ID" value="NZ_JBHSDK010000003.1"/>
</dbReference>
<feature type="domain" description="Resolvase/invertase-type recombinase catalytic" evidence="3">
    <location>
        <begin position="2"/>
        <end position="147"/>
    </location>
</feature>
<dbReference type="PROSITE" id="PS51736">
    <property type="entry name" value="RECOMBINASES_3"/>
    <property type="match status" value="1"/>
</dbReference>
<proteinExistence type="predicted"/>
<evidence type="ECO:0000256" key="2">
    <source>
        <dbReference type="ARBA" id="ARBA00023172"/>
    </source>
</evidence>
<organism evidence="4 5">
    <name type="scientific">Salininema proteolyticum</name>
    <dbReference type="NCBI Taxonomy" id="1607685"/>
    <lineage>
        <taxon>Bacteria</taxon>
        <taxon>Bacillati</taxon>
        <taxon>Actinomycetota</taxon>
        <taxon>Actinomycetes</taxon>
        <taxon>Glycomycetales</taxon>
        <taxon>Glycomycetaceae</taxon>
        <taxon>Salininema</taxon>
    </lineage>
</organism>
<accession>A0ABV8TVC4</accession>
<dbReference type="Pfam" id="PF00239">
    <property type="entry name" value="Resolvase"/>
    <property type="match status" value="1"/>
</dbReference>
<evidence type="ECO:0000313" key="4">
    <source>
        <dbReference type="EMBL" id="MFC4334331.1"/>
    </source>
</evidence>
<dbReference type="CDD" id="cd03768">
    <property type="entry name" value="SR_ResInv"/>
    <property type="match status" value="1"/>
</dbReference>
<dbReference type="InterPro" id="IPR006119">
    <property type="entry name" value="Resolv_N"/>
</dbReference>
<evidence type="ECO:0000313" key="5">
    <source>
        <dbReference type="Proteomes" id="UP001595823"/>
    </source>
</evidence>
<sequence length="213" mass="23482">MIRVGYARCSTAFQELQPQLEALTEAGCAKVFSEKTSTRVKERPRFTEALSYVKELKQFLGDGQQVVLTVHELKRLGRGSAELISTADLLREADIGLEMLTGPLRGVHDPSGHGAALFAFFAGMAESDRDYIRERTLEGQDTARQAGKRGGRPFVTDANMADYARELRKKGVEATEIQQRLVIPSGKNKGQHPSMATVYRLITGTPKGEPTEE</sequence>
<name>A0ABV8TVC4_9ACTN</name>
<evidence type="ECO:0000259" key="3">
    <source>
        <dbReference type="PROSITE" id="PS51736"/>
    </source>
</evidence>
<dbReference type="InterPro" id="IPR036162">
    <property type="entry name" value="Resolvase-like_N_sf"/>
</dbReference>
<protein>
    <submittedName>
        <fullName evidence="4">Recombinase family protein</fullName>
    </submittedName>
</protein>
<dbReference type="PANTHER" id="PTHR30461">
    <property type="entry name" value="DNA-INVERTASE FROM LAMBDOID PROPHAGE"/>
    <property type="match status" value="1"/>
</dbReference>
<keyword evidence="5" id="KW-1185">Reference proteome</keyword>
<keyword evidence="1" id="KW-0238">DNA-binding</keyword>